<organism evidence="1 2">
    <name type="scientific">Panagrolaimus sp. JU765</name>
    <dbReference type="NCBI Taxonomy" id="591449"/>
    <lineage>
        <taxon>Eukaryota</taxon>
        <taxon>Metazoa</taxon>
        <taxon>Ecdysozoa</taxon>
        <taxon>Nematoda</taxon>
        <taxon>Chromadorea</taxon>
        <taxon>Rhabditida</taxon>
        <taxon>Tylenchina</taxon>
        <taxon>Panagrolaimomorpha</taxon>
        <taxon>Panagrolaimoidea</taxon>
        <taxon>Panagrolaimidae</taxon>
        <taxon>Panagrolaimus</taxon>
    </lineage>
</organism>
<accession>A0AC34QAZ6</accession>
<dbReference type="WBParaSite" id="JU765_v2.g14645.t1">
    <property type="protein sequence ID" value="JU765_v2.g14645.t1"/>
    <property type="gene ID" value="JU765_v2.g14645"/>
</dbReference>
<proteinExistence type="predicted"/>
<dbReference type="Proteomes" id="UP000887576">
    <property type="component" value="Unplaced"/>
</dbReference>
<evidence type="ECO:0000313" key="1">
    <source>
        <dbReference type="Proteomes" id="UP000887576"/>
    </source>
</evidence>
<sequence>MIIEWLIHLKKILIQMIFILKNWKIFNLKCNLGPDVNEEVAEMTGVKAGQHAWAVNSHDGSWKNGTSAGGCRNYLRSFAMNPQ</sequence>
<name>A0AC34QAZ6_9BILA</name>
<protein>
    <submittedName>
        <fullName evidence="2">Peptidase C2 calpain large subunit domain-containing protein</fullName>
    </submittedName>
</protein>
<reference evidence="2" key="1">
    <citation type="submission" date="2022-11" db="UniProtKB">
        <authorList>
            <consortium name="WormBaseParasite"/>
        </authorList>
    </citation>
    <scope>IDENTIFICATION</scope>
</reference>
<evidence type="ECO:0000313" key="2">
    <source>
        <dbReference type="WBParaSite" id="JU765_v2.g14645.t1"/>
    </source>
</evidence>